<name>A0A1E7EU79_9STRA</name>
<dbReference type="Proteomes" id="UP000095751">
    <property type="component" value="Unassembled WGS sequence"/>
</dbReference>
<organism evidence="2 3">
    <name type="scientific">Fragilariopsis cylindrus CCMP1102</name>
    <dbReference type="NCBI Taxonomy" id="635003"/>
    <lineage>
        <taxon>Eukaryota</taxon>
        <taxon>Sar</taxon>
        <taxon>Stramenopiles</taxon>
        <taxon>Ochrophyta</taxon>
        <taxon>Bacillariophyta</taxon>
        <taxon>Bacillariophyceae</taxon>
        <taxon>Bacillariophycidae</taxon>
        <taxon>Bacillariales</taxon>
        <taxon>Bacillariaceae</taxon>
        <taxon>Fragilariopsis</taxon>
    </lineage>
</organism>
<dbReference type="PANTHER" id="PTHR20916">
    <property type="entry name" value="CYSTEINE AND GLYCINE-RICH PROTEIN 2 BINDING PROTEIN"/>
    <property type="match status" value="1"/>
</dbReference>
<evidence type="ECO:0000256" key="1">
    <source>
        <dbReference type="SAM" id="MobiDB-lite"/>
    </source>
</evidence>
<proteinExistence type="predicted"/>
<dbReference type="KEGG" id="fcy:FRACYDRAFT_248204"/>
<dbReference type="InParanoid" id="A0A1E7EU79"/>
<dbReference type="GO" id="GO:0004402">
    <property type="term" value="F:histone acetyltransferase activity"/>
    <property type="evidence" value="ECO:0007669"/>
    <property type="project" value="TreeGrafter"/>
</dbReference>
<evidence type="ECO:0000313" key="3">
    <source>
        <dbReference type="Proteomes" id="UP000095751"/>
    </source>
</evidence>
<feature type="region of interest" description="Disordered" evidence="1">
    <location>
        <begin position="15"/>
        <end position="90"/>
    </location>
</feature>
<feature type="compositionally biased region" description="Low complexity" evidence="1">
    <location>
        <begin position="362"/>
        <end position="385"/>
    </location>
</feature>
<feature type="compositionally biased region" description="Basic residues" evidence="1">
    <location>
        <begin position="226"/>
        <end position="235"/>
    </location>
</feature>
<feature type="region of interest" description="Disordered" evidence="1">
    <location>
        <begin position="163"/>
        <end position="244"/>
    </location>
</feature>
<sequence length="825" mass="91286">MSNIRNNNPFPVAIKKEEGVVDEDEDDTISNNNNNNNNKRQRCDGGGNLTRGAGTTTSITRTDIDTDTDNNDNNNEAVEQQPPPPPPPLASHITVKEWINVTDLLFSTSSKNYDVNMNVLDDYENTFINNIYISLEKKFLCPLTDELKIIICNHIKVLIANKNNNNSNNNKRCRDDNDNDDGPPTKKAGGTSTTTTTTTTDDDDDDSPSLPSPEVAQEPAIVPPVKIKRSSSRHRQTTDRLVDHGGTTTCYSNDYYCNNYNYNNGGKTKPSTSNNDNDAAAAAATPTSNDDVFKMTVKELQSECRKRAIPCSRLRKVALVETLQSRMNSTAIGADPVSSPSVVGVGVAAGTIIADAATDADGVGRSINNKKLPPLSSSSSSSNNLRNARQGEDKSSNNNNDSRKKKKTKRSEAEQDDCSVLSTPYELSKLLCEIVNIKTTTSGGDDNDDDERHYHSREDSLRTLKKLYRWSYNEGNGKFLKHFHRYAGMYKLLDFMSIVLNDSNHKLIADDDNNNNNFNIDNYIGNVDMDNKILIDNMNCIKYVSGIIGCICCKELKSIQEIWNALRNMTSFDDTILLSEKQAVMVLDSGIQMIEKLTNITTTSCSTTSTAAHIADSSNNNNSSSNISIMISGILYQIFGAFKNIIIDDLITKKDFRRLNVVSKCLQIFQQQRMATTMEKKKKKKKGSSSNKGVVDDAISWNICSGDEALTEVALDFLDGCRFRKLLSSSSSKSSSNDDYETILPVCVITLDEFGSTNYIIRNAVIELLEAAISSKVPTRKIELAGVKEFDKGIIQVLSHIRTSADIDVDEKGRLRKLIFKIMGE</sequence>
<gene>
    <name evidence="2" type="ORF">FRACYDRAFT_248204</name>
</gene>
<reference evidence="2 3" key="1">
    <citation type="submission" date="2016-09" db="EMBL/GenBank/DDBJ databases">
        <title>Extensive genetic diversity and differential bi-allelic expression allows diatom success in the polar Southern Ocean.</title>
        <authorList>
            <consortium name="DOE Joint Genome Institute"/>
            <person name="Mock T."/>
            <person name="Otillar R.P."/>
            <person name="Strauss J."/>
            <person name="Dupont C."/>
            <person name="Frickenhaus S."/>
            <person name="Maumus F."/>
            <person name="Mcmullan M."/>
            <person name="Sanges R."/>
            <person name="Schmutz J."/>
            <person name="Toseland A."/>
            <person name="Valas R."/>
            <person name="Veluchamy A."/>
            <person name="Ward B.J."/>
            <person name="Allen A."/>
            <person name="Barry K."/>
            <person name="Falciatore A."/>
            <person name="Ferrante M."/>
            <person name="Fortunato A.E."/>
            <person name="Gloeckner G."/>
            <person name="Gruber A."/>
            <person name="Hipkin R."/>
            <person name="Janech M."/>
            <person name="Kroth P."/>
            <person name="Leese F."/>
            <person name="Lindquist E."/>
            <person name="Lyon B.R."/>
            <person name="Martin J."/>
            <person name="Mayer C."/>
            <person name="Parker M."/>
            <person name="Quesneville H."/>
            <person name="Raymond J."/>
            <person name="Uhlig C."/>
            <person name="Valentin K.U."/>
            <person name="Worden A.Z."/>
            <person name="Armbrust E.V."/>
            <person name="Bowler C."/>
            <person name="Green B."/>
            <person name="Moulton V."/>
            <person name="Van Oosterhout C."/>
            <person name="Grigoriev I."/>
        </authorList>
    </citation>
    <scope>NUCLEOTIDE SEQUENCE [LARGE SCALE GENOMIC DNA]</scope>
    <source>
        <strain evidence="2 3">CCMP1102</strain>
    </source>
</reference>
<keyword evidence="3" id="KW-1185">Reference proteome</keyword>
<feature type="region of interest" description="Disordered" evidence="1">
    <location>
        <begin position="362"/>
        <end position="418"/>
    </location>
</feature>
<dbReference type="EMBL" id="KV784375">
    <property type="protein sequence ID" value="OEU09354.1"/>
    <property type="molecule type" value="Genomic_DNA"/>
</dbReference>
<dbReference type="AlphaFoldDB" id="A0A1E7EU79"/>
<dbReference type="PANTHER" id="PTHR20916:SF26">
    <property type="entry name" value="CYSTEINE-RICH PROTEIN 2-BINDING PROTEIN"/>
    <property type="match status" value="1"/>
</dbReference>
<evidence type="ECO:0000313" key="2">
    <source>
        <dbReference type="EMBL" id="OEU09354.1"/>
    </source>
</evidence>
<protein>
    <submittedName>
        <fullName evidence="2">Uncharacterized protein</fullName>
    </submittedName>
</protein>
<accession>A0A1E7EU79</accession>